<organism evidence="2 3">
    <name type="scientific">Actinacidiphila cocklensis</name>
    <dbReference type="NCBI Taxonomy" id="887465"/>
    <lineage>
        <taxon>Bacteria</taxon>
        <taxon>Bacillati</taxon>
        <taxon>Actinomycetota</taxon>
        <taxon>Actinomycetes</taxon>
        <taxon>Kitasatosporales</taxon>
        <taxon>Streptomycetaceae</taxon>
        <taxon>Actinacidiphila</taxon>
    </lineage>
</organism>
<sequence length="149" mass="15716">MLSALVHPVVRAARRQCRRAVPPVPAGRRRGVVRVPGGEPVELERLLAGAVARQRTEEPAVLAVQSVIDRRGRATASGAVLRGAHRRDIPLEGGPGGGVKGLHVCANDLAFLQDAVRPADSPPAGMSRRPPSAPGPPLRRPRRPGVHPP</sequence>
<dbReference type="EMBL" id="CAJSLV010000082">
    <property type="protein sequence ID" value="CAG6397249.1"/>
    <property type="molecule type" value="Genomic_DNA"/>
</dbReference>
<proteinExistence type="predicted"/>
<gene>
    <name evidence="2" type="ORF">SCOCK_500036</name>
</gene>
<evidence type="ECO:0000313" key="2">
    <source>
        <dbReference type="EMBL" id="CAG6397249.1"/>
    </source>
</evidence>
<keyword evidence="3" id="KW-1185">Reference proteome</keyword>
<name>A0A9W4E196_9ACTN</name>
<protein>
    <submittedName>
        <fullName evidence="2">Uncharacterized protein</fullName>
    </submittedName>
</protein>
<accession>A0A9W4E196</accession>
<reference evidence="2" key="1">
    <citation type="submission" date="2021-05" db="EMBL/GenBank/DDBJ databases">
        <authorList>
            <person name="Arsene-Ploetze F."/>
        </authorList>
    </citation>
    <scope>NUCLEOTIDE SEQUENCE</scope>
    <source>
        <strain evidence="2">DSM 42138</strain>
    </source>
</reference>
<dbReference type="Proteomes" id="UP001152519">
    <property type="component" value="Unassembled WGS sequence"/>
</dbReference>
<comment type="caution">
    <text evidence="2">The sequence shown here is derived from an EMBL/GenBank/DDBJ whole genome shotgun (WGS) entry which is preliminary data.</text>
</comment>
<evidence type="ECO:0000256" key="1">
    <source>
        <dbReference type="SAM" id="MobiDB-lite"/>
    </source>
</evidence>
<feature type="compositionally biased region" description="Basic residues" evidence="1">
    <location>
        <begin position="139"/>
        <end position="149"/>
    </location>
</feature>
<dbReference type="AlphaFoldDB" id="A0A9W4E196"/>
<evidence type="ECO:0000313" key="3">
    <source>
        <dbReference type="Proteomes" id="UP001152519"/>
    </source>
</evidence>
<feature type="region of interest" description="Disordered" evidence="1">
    <location>
        <begin position="115"/>
        <end position="149"/>
    </location>
</feature>